<dbReference type="AlphaFoldDB" id="A0A397F2U7"/>
<name>A0A397F2U7_APHAT</name>
<protein>
    <submittedName>
        <fullName evidence="2">Uncharacterized protein</fullName>
    </submittedName>
</protein>
<evidence type="ECO:0000313" key="2">
    <source>
        <dbReference type="EMBL" id="RHZ08580.1"/>
    </source>
</evidence>
<accession>A0A397F2U7</accession>
<sequence length="165" mass="19365">MGDHSPTKKLKIAETVIRKLYKKNLELEKALVQAKADNQKQAQPAPYEHKTPETHAAKVQTQPRQPRFLAWKSGFSRQKQSYMKLKSDYKRLLLQRTRSISGSSEIDTHARELLALMEKRLLKVEDEREQDMALYNMKLYDRVTWHAVLSLIYPKFGLFVPIRQI</sequence>
<proteinExistence type="predicted"/>
<gene>
    <name evidence="2" type="ORF">DYB31_007095</name>
</gene>
<organism evidence="2 3">
    <name type="scientific">Aphanomyces astaci</name>
    <name type="common">Crayfish plague agent</name>
    <dbReference type="NCBI Taxonomy" id="112090"/>
    <lineage>
        <taxon>Eukaryota</taxon>
        <taxon>Sar</taxon>
        <taxon>Stramenopiles</taxon>
        <taxon>Oomycota</taxon>
        <taxon>Saprolegniomycetes</taxon>
        <taxon>Saprolegniales</taxon>
        <taxon>Verrucalvaceae</taxon>
        <taxon>Aphanomyces</taxon>
    </lineage>
</organism>
<dbReference type="Proteomes" id="UP000266196">
    <property type="component" value="Unassembled WGS sequence"/>
</dbReference>
<feature type="region of interest" description="Disordered" evidence="1">
    <location>
        <begin position="34"/>
        <end position="65"/>
    </location>
</feature>
<feature type="compositionally biased region" description="Basic and acidic residues" evidence="1">
    <location>
        <begin position="47"/>
        <end position="56"/>
    </location>
</feature>
<comment type="caution">
    <text evidence="2">The sequence shown here is derived from an EMBL/GenBank/DDBJ whole genome shotgun (WGS) entry which is preliminary data.</text>
</comment>
<reference evidence="2 3" key="1">
    <citation type="submission" date="2018-08" db="EMBL/GenBank/DDBJ databases">
        <title>Aphanomyces genome sequencing and annotation.</title>
        <authorList>
            <person name="Minardi D."/>
            <person name="Oidtmann B."/>
            <person name="Van Der Giezen M."/>
            <person name="Studholme D.J."/>
        </authorList>
    </citation>
    <scope>NUCLEOTIDE SEQUENCE [LARGE SCALE GENOMIC DNA]</scope>
    <source>
        <strain evidence="2 3">197901</strain>
    </source>
</reference>
<evidence type="ECO:0000313" key="3">
    <source>
        <dbReference type="Proteomes" id="UP000266196"/>
    </source>
</evidence>
<evidence type="ECO:0000256" key="1">
    <source>
        <dbReference type="SAM" id="MobiDB-lite"/>
    </source>
</evidence>
<dbReference type="VEuPathDB" id="FungiDB:H257_17966"/>
<dbReference type="EMBL" id="QUTE01011897">
    <property type="protein sequence ID" value="RHZ08580.1"/>
    <property type="molecule type" value="Genomic_DNA"/>
</dbReference>